<dbReference type="PROSITE" id="PS51695">
    <property type="entry name" value="SEDOLISIN"/>
    <property type="match status" value="1"/>
</dbReference>
<comment type="cofactor">
    <cofactor evidence="7">
        <name>Ca(2+)</name>
        <dbReference type="ChEBI" id="CHEBI:29108"/>
    </cofactor>
    <text evidence="7">Binds 1 Ca(2+) ion per subunit.</text>
</comment>
<dbReference type="SUPFAM" id="SSF50939">
    <property type="entry name" value="Sialidases"/>
    <property type="match status" value="1"/>
</dbReference>
<dbReference type="InterPro" id="IPR036852">
    <property type="entry name" value="Peptidase_S8/S53_dom_sf"/>
</dbReference>
<feature type="binding site" evidence="7">
    <location>
        <position position="535"/>
    </location>
    <ligand>
        <name>Ca(2+)</name>
        <dbReference type="ChEBI" id="CHEBI:29108"/>
    </ligand>
</feature>
<dbReference type="RefSeq" id="WP_275681050.1">
    <property type="nucleotide sequence ID" value="NZ_JAJLJH010000001.1"/>
</dbReference>
<proteinExistence type="predicted"/>
<dbReference type="CDD" id="cd04056">
    <property type="entry name" value="Peptidases_S53"/>
    <property type="match status" value="1"/>
</dbReference>
<feature type="domain" description="Peptidase S53" evidence="8">
    <location>
        <begin position="187"/>
        <end position="555"/>
    </location>
</feature>
<feature type="binding site" evidence="7">
    <location>
        <position position="511"/>
    </location>
    <ligand>
        <name>Ca(2+)</name>
        <dbReference type="ChEBI" id="CHEBI:29108"/>
    </ligand>
</feature>
<evidence type="ECO:0000256" key="2">
    <source>
        <dbReference type="ARBA" id="ARBA00022723"/>
    </source>
</evidence>
<dbReference type="Gene3D" id="3.40.50.200">
    <property type="entry name" value="Peptidase S8/S53 domain"/>
    <property type="match status" value="1"/>
</dbReference>
<dbReference type="GO" id="GO:0008240">
    <property type="term" value="F:tripeptidyl-peptidase activity"/>
    <property type="evidence" value="ECO:0007669"/>
    <property type="project" value="TreeGrafter"/>
</dbReference>
<keyword evidence="2 7" id="KW-0479">Metal-binding</keyword>
<dbReference type="PANTHER" id="PTHR14218:SF15">
    <property type="entry name" value="TRIPEPTIDYL-PEPTIDASE 1"/>
    <property type="match status" value="1"/>
</dbReference>
<dbReference type="PANTHER" id="PTHR14218">
    <property type="entry name" value="PROTEASE S8 TRIPEPTIDYL PEPTIDASE I CLN2"/>
    <property type="match status" value="1"/>
</dbReference>
<dbReference type="PROSITE" id="PS00138">
    <property type="entry name" value="SUBTILASE_SER"/>
    <property type="match status" value="1"/>
</dbReference>
<dbReference type="GO" id="GO:0006508">
    <property type="term" value="P:proteolysis"/>
    <property type="evidence" value="ECO:0007669"/>
    <property type="project" value="UniProtKB-KW"/>
</dbReference>
<evidence type="ECO:0000259" key="8">
    <source>
        <dbReference type="PROSITE" id="PS51695"/>
    </source>
</evidence>
<dbReference type="GO" id="GO:0004252">
    <property type="term" value="F:serine-type endopeptidase activity"/>
    <property type="evidence" value="ECO:0007669"/>
    <property type="project" value="UniProtKB-UniRule"/>
</dbReference>
<dbReference type="InterPro" id="IPR015366">
    <property type="entry name" value="S53_propep"/>
</dbReference>
<evidence type="ECO:0000313" key="10">
    <source>
        <dbReference type="Proteomes" id="UP001139353"/>
    </source>
</evidence>
<organism evidence="9 10">
    <name type="scientific">Scleromatobacter humisilvae</name>
    <dbReference type="NCBI Taxonomy" id="2897159"/>
    <lineage>
        <taxon>Bacteria</taxon>
        <taxon>Pseudomonadati</taxon>
        <taxon>Pseudomonadota</taxon>
        <taxon>Betaproteobacteria</taxon>
        <taxon>Burkholderiales</taxon>
        <taxon>Sphaerotilaceae</taxon>
        <taxon>Scleromatobacter</taxon>
    </lineage>
</organism>
<sequence length="851" mass="89509">MSTQAIPAHYQRVAGTLRNPAAAATRQGPADAGETVQVTISLRRRVDGPPAPDFDAVASMPLNARKPMSQDEFAAKYGAHPADIAKVEDFVQTAGMKVVETNAARRTVVAAGTVAQMNRAFAVDLGRYTAPAPARTRNEQPRMETYRGRDGYVHVPAALADIVVGVFGLDNRTIIKRNSADPANTHTLTIPTLKQLYNFPTNSAQGQTIGIVSMSGYAIHDVQLLFNGLGAGYTMPAVHDVPVHGSNSGSDPFGETTQDIGIAAAAANGAAIAVYITQGSQAGWVDMIHRVAHPNAGDPSCSVLSSSWYLSNGDDAATLAAEGITTAFINAVSAAFQDAAIQGITVCIACGDTGSNSKMNNGAAHVQYPGSDPWVLSVGGTTVGNVAGSSFEEYVWNDPSPTDPSHWGTTGGGVSDFFALPSYQVDARVPASVNAGHHVGRGLPDVSANASYHAGYAGLYLNGQPMIGNGTSASAPLWAGFVATLNAAMGTRLGFINPILYSKGSNAFRDIVPGAGPANNANGGVAGYPAGPGWDACTGWGSIDGAKMLNMLRGVGQPPGLAVFNSRLFMAWKGIEHDQRIWFSNFNGASWAPQQFVAGVATSCGPSLAMHNGTLFMAWKGMNADEGIWYSSYNGSTWAPQKNVPGIATSTGPALAVFNGKLYMAWKGMVSDQAIWWSSFNGTSWAPQQFIPGVATSVGPQLAEFQGSLYAIWKGMNQDQGLWYSHFNGTAWAAQKQVPGVGTSEGASIAVFNNRLHACWKGMNDDQRIWTSSFDGTSWTAQQLIPGIGTSVGPALTVFNGRLTMTWKGITGDDRVFYSSFNGKTWSPQAQIVGIGTNPFDIREPESALTA</sequence>
<evidence type="ECO:0000256" key="4">
    <source>
        <dbReference type="ARBA" id="ARBA00022825"/>
    </source>
</evidence>
<keyword evidence="4 7" id="KW-0720">Serine protease</keyword>
<dbReference type="SMART" id="SM00944">
    <property type="entry name" value="Pro-kuma_activ"/>
    <property type="match status" value="1"/>
</dbReference>
<dbReference type="CDD" id="cd11377">
    <property type="entry name" value="Pro-peptidase_S53"/>
    <property type="match status" value="1"/>
</dbReference>
<protein>
    <submittedName>
        <fullName evidence="9">S53 family peptidase</fullName>
    </submittedName>
</protein>
<gene>
    <name evidence="9" type="ORF">LPC04_04840</name>
</gene>
<feature type="binding site" evidence="7">
    <location>
        <position position="510"/>
    </location>
    <ligand>
        <name>Ca(2+)</name>
        <dbReference type="ChEBI" id="CHEBI:29108"/>
    </ligand>
</feature>
<feature type="binding site" evidence="7">
    <location>
        <position position="533"/>
    </location>
    <ligand>
        <name>Ca(2+)</name>
        <dbReference type="ChEBI" id="CHEBI:29108"/>
    </ligand>
</feature>
<keyword evidence="6" id="KW-0865">Zymogen</keyword>
<feature type="active site" description="Charge relay system" evidence="7">
    <location>
        <position position="472"/>
    </location>
</feature>
<dbReference type="InterPro" id="IPR036278">
    <property type="entry name" value="Sialidase_sf"/>
</dbReference>
<keyword evidence="10" id="KW-1185">Reference proteome</keyword>
<feature type="active site" description="Charge relay system" evidence="7">
    <location>
        <position position="259"/>
    </location>
</feature>
<dbReference type="GO" id="GO:0046872">
    <property type="term" value="F:metal ion binding"/>
    <property type="evidence" value="ECO:0007669"/>
    <property type="project" value="UniProtKB-UniRule"/>
</dbReference>
<evidence type="ECO:0000256" key="5">
    <source>
        <dbReference type="ARBA" id="ARBA00022837"/>
    </source>
</evidence>
<dbReference type="InterPro" id="IPR030400">
    <property type="entry name" value="Sedolisin_dom"/>
</dbReference>
<keyword evidence="5 7" id="KW-0106">Calcium</keyword>
<reference evidence="9" key="1">
    <citation type="submission" date="2021-11" db="EMBL/GenBank/DDBJ databases">
        <title>BS-T2-15 a new species belonging to the Comamonadaceae family isolated from the soil of a French oak forest.</title>
        <authorList>
            <person name="Mieszkin S."/>
            <person name="Alain K."/>
        </authorList>
    </citation>
    <scope>NUCLEOTIDE SEQUENCE</scope>
    <source>
        <strain evidence="9">BS-T2-15</strain>
    </source>
</reference>
<dbReference type="InterPro" id="IPR050819">
    <property type="entry name" value="Tripeptidyl-peptidase_I"/>
</dbReference>
<dbReference type="Gene3D" id="2.120.10.10">
    <property type="match status" value="1"/>
</dbReference>
<evidence type="ECO:0000256" key="1">
    <source>
        <dbReference type="ARBA" id="ARBA00022670"/>
    </source>
</evidence>
<evidence type="ECO:0000256" key="7">
    <source>
        <dbReference type="PROSITE-ProRule" id="PRU01032"/>
    </source>
</evidence>
<dbReference type="InterPro" id="IPR023828">
    <property type="entry name" value="Peptidase_S8_Ser-AS"/>
</dbReference>
<evidence type="ECO:0000256" key="6">
    <source>
        <dbReference type="ARBA" id="ARBA00023145"/>
    </source>
</evidence>
<keyword evidence="3 7" id="KW-0378">Hydrolase</keyword>
<dbReference type="SUPFAM" id="SSF52743">
    <property type="entry name" value="Subtilisin-like"/>
    <property type="match status" value="1"/>
</dbReference>
<evidence type="ECO:0000256" key="3">
    <source>
        <dbReference type="ARBA" id="ARBA00022801"/>
    </source>
</evidence>
<feature type="active site" description="Charge relay system" evidence="7">
    <location>
        <position position="255"/>
    </location>
</feature>
<keyword evidence="1 7" id="KW-0645">Protease</keyword>
<evidence type="ECO:0000313" key="9">
    <source>
        <dbReference type="EMBL" id="MCK9685032.1"/>
    </source>
</evidence>
<dbReference type="Pfam" id="PF09286">
    <property type="entry name" value="Pro-kuma_activ"/>
    <property type="match status" value="1"/>
</dbReference>
<dbReference type="Proteomes" id="UP001139353">
    <property type="component" value="Unassembled WGS sequence"/>
</dbReference>
<dbReference type="EMBL" id="JAJLJH010000001">
    <property type="protein sequence ID" value="MCK9685032.1"/>
    <property type="molecule type" value="Genomic_DNA"/>
</dbReference>
<accession>A0A9X1YG24</accession>
<comment type="caution">
    <text evidence="9">The sequence shown here is derived from an EMBL/GenBank/DDBJ whole genome shotgun (WGS) entry which is preliminary data.</text>
</comment>
<dbReference type="SUPFAM" id="SSF54897">
    <property type="entry name" value="Protease propeptides/inhibitors"/>
    <property type="match status" value="1"/>
</dbReference>
<name>A0A9X1YG24_9BURK</name>
<dbReference type="AlphaFoldDB" id="A0A9X1YG24"/>